<evidence type="ECO:0000256" key="5">
    <source>
        <dbReference type="SAM" id="Coils"/>
    </source>
</evidence>
<gene>
    <name evidence="6" type="ORF">CAPTEDRAFT_226422</name>
</gene>
<dbReference type="FunCoup" id="R7VJF8">
    <property type="interactions" value="1398"/>
</dbReference>
<dbReference type="GO" id="GO:0006457">
    <property type="term" value="P:protein folding"/>
    <property type="evidence" value="ECO:0007669"/>
    <property type="project" value="UniProtKB-UniRule"/>
</dbReference>
<dbReference type="Gene3D" id="1.10.287.370">
    <property type="match status" value="1"/>
</dbReference>
<accession>R7VJF8</accession>
<dbReference type="Pfam" id="PF01920">
    <property type="entry name" value="Prefoldin_2"/>
    <property type="match status" value="1"/>
</dbReference>
<dbReference type="FunFam" id="1.10.287.370:FF:000005">
    <property type="entry name" value="Prefoldin subunit 4"/>
    <property type="match status" value="1"/>
</dbReference>
<feature type="coiled-coil region" evidence="5">
    <location>
        <begin position="93"/>
        <end position="120"/>
    </location>
</feature>
<dbReference type="STRING" id="283909.R7VJF8"/>
<dbReference type="EnsemblMetazoa" id="CapteT226422">
    <property type="protein sequence ID" value="CapteP226422"/>
    <property type="gene ID" value="CapteG226422"/>
</dbReference>
<dbReference type="PIRSF" id="PIRSF016477">
    <property type="entry name" value="Prefoldin_subunit_4"/>
    <property type="match status" value="1"/>
</dbReference>
<dbReference type="EMBL" id="AMQN01003755">
    <property type="status" value="NOT_ANNOTATED_CDS"/>
    <property type="molecule type" value="Genomic_DNA"/>
</dbReference>
<keyword evidence="5" id="KW-0175">Coiled coil</keyword>
<comment type="function">
    <text evidence="3 4">Binds specifically to cytosolic chaperonin (c-CPN) and transfers target proteins to it. Binds to nascent polypeptide chain and promotes folding in an environment in which there are many competing pathways for nonnative proteins.</text>
</comment>
<dbReference type="OMA" id="KFGRAIN"/>
<evidence type="ECO:0000256" key="2">
    <source>
        <dbReference type="ARBA" id="ARBA00023186"/>
    </source>
</evidence>
<evidence type="ECO:0000256" key="3">
    <source>
        <dbReference type="ARBA" id="ARBA00024667"/>
    </source>
</evidence>
<dbReference type="OrthoDB" id="10250441at2759"/>
<proteinExistence type="inferred from homology"/>
<dbReference type="Proteomes" id="UP000014760">
    <property type="component" value="Unassembled WGS sequence"/>
</dbReference>
<dbReference type="InterPro" id="IPR002777">
    <property type="entry name" value="PFD_beta-like"/>
</dbReference>
<dbReference type="EMBL" id="KB291800">
    <property type="protein sequence ID" value="ELU18687.1"/>
    <property type="molecule type" value="Genomic_DNA"/>
</dbReference>
<dbReference type="PANTHER" id="PTHR21100">
    <property type="entry name" value="PREFOLDIN SUBUNIT 4"/>
    <property type="match status" value="1"/>
</dbReference>
<reference evidence="7" key="3">
    <citation type="submission" date="2015-06" db="UniProtKB">
        <authorList>
            <consortium name="EnsemblMetazoa"/>
        </authorList>
    </citation>
    <scope>IDENTIFICATION</scope>
</reference>
<feature type="coiled-coil region" evidence="5">
    <location>
        <begin position="28"/>
        <end position="62"/>
    </location>
</feature>
<evidence type="ECO:0000313" key="6">
    <source>
        <dbReference type="EMBL" id="ELU18687.1"/>
    </source>
</evidence>
<dbReference type="AlphaFoldDB" id="R7VJF8"/>
<evidence type="ECO:0000256" key="4">
    <source>
        <dbReference type="PIRNR" id="PIRNR016477"/>
    </source>
</evidence>
<protein>
    <recommendedName>
        <fullName evidence="4">Prefoldin subunit 4</fullName>
    </recommendedName>
</protein>
<dbReference type="GO" id="GO:0051082">
    <property type="term" value="F:unfolded protein binding"/>
    <property type="evidence" value="ECO:0007669"/>
    <property type="project" value="InterPro"/>
</dbReference>
<name>R7VJF8_CAPTE</name>
<dbReference type="GO" id="GO:0016272">
    <property type="term" value="C:prefoldin complex"/>
    <property type="evidence" value="ECO:0007669"/>
    <property type="project" value="UniProtKB-UniRule"/>
</dbReference>
<keyword evidence="8" id="KW-1185">Reference proteome</keyword>
<dbReference type="GO" id="GO:0005737">
    <property type="term" value="C:cytoplasm"/>
    <property type="evidence" value="ECO:0007669"/>
    <property type="project" value="TreeGrafter"/>
</dbReference>
<comment type="similarity">
    <text evidence="1 4">Belongs to the prefoldin subunit beta family.</text>
</comment>
<dbReference type="HOGENOM" id="CLU_130032_0_0_1"/>
<dbReference type="InterPro" id="IPR016661">
    <property type="entry name" value="PFDN4"/>
</dbReference>
<dbReference type="PANTHER" id="PTHR21100:SF9">
    <property type="entry name" value="PREFOLDIN SUBUNIT 4"/>
    <property type="match status" value="1"/>
</dbReference>
<evidence type="ECO:0000313" key="8">
    <source>
        <dbReference type="Proteomes" id="UP000014760"/>
    </source>
</evidence>
<dbReference type="InterPro" id="IPR009053">
    <property type="entry name" value="Prefoldin"/>
</dbReference>
<evidence type="ECO:0000256" key="1">
    <source>
        <dbReference type="ARBA" id="ARBA00008045"/>
    </source>
</evidence>
<keyword evidence="2 4" id="KW-0143">Chaperone</keyword>
<comment type="subunit">
    <text evidence="4">Heterohexamer of two PFD-alpha type and four PFD-beta type subunits.</text>
</comment>
<organism evidence="6">
    <name type="scientific">Capitella teleta</name>
    <name type="common">Polychaete worm</name>
    <dbReference type="NCBI Taxonomy" id="283909"/>
    <lineage>
        <taxon>Eukaryota</taxon>
        <taxon>Metazoa</taxon>
        <taxon>Spiralia</taxon>
        <taxon>Lophotrochozoa</taxon>
        <taxon>Annelida</taxon>
        <taxon>Polychaeta</taxon>
        <taxon>Sedentaria</taxon>
        <taxon>Scolecida</taxon>
        <taxon>Capitellidae</taxon>
        <taxon>Capitella</taxon>
    </lineage>
</organism>
<reference evidence="6 8" key="2">
    <citation type="journal article" date="2013" name="Nature">
        <title>Insights into bilaterian evolution from three spiralian genomes.</title>
        <authorList>
            <person name="Simakov O."/>
            <person name="Marletaz F."/>
            <person name="Cho S.J."/>
            <person name="Edsinger-Gonzales E."/>
            <person name="Havlak P."/>
            <person name="Hellsten U."/>
            <person name="Kuo D.H."/>
            <person name="Larsson T."/>
            <person name="Lv J."/>
            <person name="Arendt D."/>
            <person name="Savage R."/>
            <person name="Osoegawa K."/>
            <person name="de Jong P."/>
            <person name="Grimwood J."/>
            <person name="Chapman J.A."/>
            <person name="Shapiro H."/>
            <person name="Aerts A."/>
            <person name="Otillar R.P."/>
            <person name="Terry A.Y."/>
            <person name="Boore J.L."/>
            <person name="Grigoriev I.V."/>
            <person name="Lindberg D.R."/>
            <person name="Seaver E.C."/>
            <person name="Weisblat D.A."/>
            <person name="Putnam N.H."/>
            <person name="Rokhsar D.S."/>
        </authorList>
    </citation>
    <scope>NUCLEOTIDE SEQUENCE</scope>
    <source>
        <strain evidence="6 8">I ESC-2004</strain>
    </source>
</reference>
<dbReference type="CDD" id="cd23165">
    <property type="entry name" value="Prefoldin_4"/>
    <property type="match status" value="1"/>
</dbReference>
<dbReference type="SUPFAM" id="SSF46579">
    <property type="entry name" value="Prefoldin"/>
    <property type="match status" value="1"/>
</dbReference>
<sequence>MACPGSGKTQRDNEVNITIEDQSKINTFARHNARLQDLKIEMQKKKKELQNLEDAADELLMIDEEDSLIPYMIGEVFVRLSTDEATSMLDRSKADLDAEIAGIEAKCDEHKQILSNLKIQLYAKFGNNINLEADEEA</sequence>
<evidence type="ECO:0000313" key="7">
    <source>
        <dbReference type="EnsemblMetazoa" id="CapteP226422"/>
    </source>
</evidence>
<reference evidence="8" key="1">
    <citation type="submission" date="2012-12" db="EMBL/GenBank/DDBJ databases">
        <authorList>
            <person name="Hellsten U."/>
            <person name="Grimwood J."/>
            <person name="Chapman J.A."/>
            <person name="Shapiro H."/>
            <person name="Aerts A."/>
            <person name="Otillar R.P."/>
            <person name="Terry A.Y."/>
            <person name="Boore J.L."/>
            <person name="Simakov O."/>
            <person name="Marletaz F."/>
            <person name="Cho S.-J."/>
            <person name="Edsinger-Gonzales E."/>
            <person name="Havlak P."/>
            <person name="Kuo D.-H."/>
            <person name="Larsson T."/>
            <person name="Lv J."/>
            <person name="Arendt D."/>
            <person name="Savage R."/>
            <person name="Osoegawa K."/>
            <person name="de Jong P."/>
            <person name="Lindberg D.R."/>
            <person name="Seaver E.C."/>
            <person name="Weisblat D.A."/>
            <person name="Putnam N.H."/>
            <person name="Grigoriev I.V."/>
            <person name="Rokhsar D.S."/>
        </authorList>
    </citation>
    <scope>NUCLEOTIDE SEQUENCE</scope>
    <source>
        <strain evidence="8">I ESC-2004</strain>
    </source>
</reference>